<comment type="catalytic activity">
    <reaction evidence="10">
        <text>8-oxo-dGTP + H2O = 8-oxo-dGMP + diphosphate + H(+)</text>
        <dbReference type="Rhea" id="RHEA:31575"/>
        <dbReference type="ChEBI" id="CHEBI:15377"/>
        <dbReference type="ChEBI" id="CHEBI:15378"/>
        <dbReference type="ChEBI" id="CHEBI:33019"/>
        <dbReference type="ChEBI" id="CHEBI:63224"/>
        <dbReference type="ChEBI" id="CHEBI:77896"/>
        <dbReference type="EC" id="3.6.1.55"/>
    </reaction>
</comment>
<dbReference type="NCBIfam" id="TIGR00586">
    <property type="entry name" value="mutt"/>
    <property type="match status" value="1"/>
</dbReference>
<keyword evidence="19" id="KW-1185">Reference proteome</keyword>
<dbReference type="SUPFAM" id="SSF55811">
    <property type="entry name" value="Nudix"/>
    <property type="match status" value="1"/>
</dbReference>
<dbReference type="InterPro" id="IPR003561">
    <property type="entry name" value="Mutator_MutT"/>
</dbReference>
<dbReference type="SUPFAM" id="SSF51391">
    <property type="entry name" value="Thiamin phosphate synthase"/>
    <property type="match status" value="1"/>
</dbReference>
<name>A0ABT0E890_9GAMM</name>
<dbReference type="RefSeq" id="WP_246952088.1">
    <property type="nucleotide sequence ID" value="NZ_JALKII010000005.1"/>
</dbReference>
<keyword evidence="9" id="KW-0234">DNA repair</keyword>
<dbReference type="InterPro" id="IPR013785">
    <property type="entry name" value="Aldolase_TIM"/>
</dbReference>
<dbReference type="Pfam" id="PF14815">
    <property type="entry name" value="NUDIX_4"/>
    <property type="match status" value="1"/>
</dbReference>
<evidence type="ECO:0000256" key="15">
    <source>
        <dbReference type="ARBA" id="ARBA00041979"/>
    </source>
</evidence>
<evidence type="ECO:0000256" key="12">
    <source>
        <dbReference type="ARBA" id="ARBA00038905"/>
    </source>
</evidence>
<evidence type="ECO:0000256" key="5">
    <source>
        <dbReference type="ARBA" id="ARBA00022723"/>
    </source>
</evidence>
<dbReference type="GO" id="GO:0016787">
    <property type="term" value="F:hydrolase activity"/>
    <property type="evidence" value="ECO:0007669"/>
    <property type="project" value="UniProtKB-KW"/>
</dbReference>
<keyword evidence="7 18" id="KW-0378">Hydrolase</keyword>
<evidence type="ECO:0000256" key="11">
    <source>
        <dbReference type="ARBA" id="ARBA00036904"/>
    </source>
</evidence>
<comment type="cofactor">
    <cofactor evidence="1">
        <name>Mg(2+)</name>
        <dbReference type="ChEBI" id="CHEBI:18420"/>
    </cofactor>
</comment>
<organism evidence="18 19">
    <name type="scientific">Alcanivorax quisquiliarum</name>
    <dbReference type="NCBI Taxonomy" id="2933565"/>
    <lineage>
        <taxon>Bacteria</taxon>
        <taxon>Pseudomonadati</taxon>
        <taxon>Pseudomonadota</taxon>
        <taxon>Gammaproteobacteria</taxon>
        <taxon>Oceanospirillales</taxon>
        <taxon>Alcanivoracaceae</taxon>
        <taxon>Alcanivorax</taxon>
    </lineage>
</organism>
<dbReference type="EMBL" id="JALKII010000005">
    <property type="protein sequence ID" value="MCK0537963.1"/>
    <property type="molecule type" value="Genomic_DNA"/>
</dbReference>
<keyword evidence="3" id="KW-0515">Mutator protein</keyword>
<dbReference type="Gene3D" id="3.90.79.10">
    <property type="entry name" value="Nucleoside Triphosphate Pyrophosphohydrolase"/>
    <property type="match status" value="1"/>
</dbReference>
<accession>A0ABT0E890</accession>
<evidence type="ECO:0000256" key="10">
    <source>
        <dbReference type="ARBA" id="ARBA00035861"/>
    </source>
</evidence>
<dbReference type="Gene3D" id="3.20.20.70">
    <property type="entry name" value="Aldolase class I"/>
    <property type="match status" value="1"/>
</dbReference>
<evidence type="ECO:0000313" key="18">
    <source>
        <dbReference type="EMBL" id="MCK0537963.1"/>
    </source>
</evidence>
<dbReference type="InterPro" id="IPR000086">
    <property type="entry name" value="NUDIX_hydrolase_dom"/>
</dbReference>
<keyword evidence="8" id="KW-0460">Magnesium</keyword>
<evidence type="ECO:0000256" key="4">
    <source>
        <dbReference type="ARBA" id="ARBA00022705"/>
    </source>
</evidence>
<evidence type="ECO:0000256" key="2">
    <source>
        <dbReference type="ARBA" id="ARBA00005582"/>
    </source>
</evidence>
<keyword evidence="4" id="KW-0235">DNA replication</keyword>
<dbReference type="Pfam" id="PF02581">
    <property type="entry name" value="TMP-TENI"/>
    <property type="match status" value="1"/>
</dbReference>
<proteinExistence type="inferred from homology"/>
<dbReference type="PANTHER" id="PTHR47707:SF1">
    <property type="entry name" value="NUDIX HYDROLASE FAMILY PROTEIN"/>
    <property type="match status" value="1"/>
</dbReference>
<evidence type="ECO:0000256" key="8">
    <source>
        <dbReference type="ARBA" id="ARBA00022842"/>
    </source>
</evidence>
<evidence type="ECO:0000256" key="13">
    <source>
        <dbReference type="ARBA" id="ARBA00040794"/>
    </source>
</evidence>
<evidence type="ECO:0000256" key="1">
    <source>
        <dbReference type="ARBA" id="ARBA00001946"/>
    </source>
</evidence>
<dbReference type="CDD" id="cd03425">
    <property type="entry name" value="NUDIX_MutT_NudA_like"/>
    <property type="match status" value="1"/>
</dbReference>
<dbReference type="EC" id="3.6.1.55" evidence="12"/>
<dbReference type="InterPro" id="IPR029119">
    <property type="entry name" value="MutY_C"/>
</dbReference>
<gene>
    <name evidence="18" type="ORF">MU846_09590</name>
</gene>
<evidence type="ECO:0000256" key="3">
    <source>
        <dbReference type="ARBA" id="ARBA00022457"/>
    </source>
</evidence>
<dbReference type="PANTHER" id="PTHR47707">
    <property type="entry name" value="8-OXO-DGTP DIPHOSPHATASE"/>
    <property type="match status" value="1"/>
</dbReference>
<dbReference type="InterPro" id="IPR020476">
    <property type="entry name" value="Nudix_hydrolase"/>
</dbReference>
<evidence type="ECO:0000256" key="7">
    <source>
        <dbReference type="ARBA" id="ARBA00022801"/>
    </source>
</evidence>
<reference evidence="18" key="1">
    <citation type="submission" date="2022-04" db="EMBL/GenBank/DDBJ databases">
        <title>Alcanivorax sp. CY1518 draft genome sequence.</title>
        <authorList>
            <person name="Zhao G."/>
            <person name="An M."/>
        </authorList>
    </citation>
    <scope>NUCLEOTIDE SEQUENCE</scope>
    <source>
        <strain evidence="18">CY1518</strain>
    </source>
</reference>
<dbReference type="InterPro" id="IPR036206">
    <property type="entry name" value="ThiamineP_synth_sf"/>
</dbReference>
<comment type="similarity">
    <text evidence="2">Belongs to the Nudix hydrolase family.</text>
</comment>
<dbReference type="CDD" id="cd00564">
    <property type="entry name" value="TMP_TenI"/>
    <property type="match status" value="1"/>
</dbReference>
<evidence type="ECO:0000256" key="6">
    <source>
        <dbReference type="ARBA" id="ARBA00022763"/>
    </source>
</evidence>
<evidence type="ECO:0000259" key="17">
    <source>
        <dbReference type="PROSITE" id="PS51462"/>
    </source>
</evidence>
<comment type="caution">
    <text evidence="18">The sequence shown here is derived from an EMBL/GenBank/DDBJ whole genome shotgun (WGS) entry which is preliminary data.</text>
</comment>
<dbReference type="InterPro" id="IPR047127">
    <property type="entry name" value="MutT-like"/>
</dbReference>
<keyword evidence="5" id="KW-0479">Metal-binding</keyword>
<dbReference type="InterPro" id="IPR022998">
    <property type="entry name" value="ThiamineP_synth_TenI"/>
</dbReference>
<keyword evidence="6" id="KW-0227">DNA damage</keyword>
<evidence type="ECO:0000256" key="14">
    <source>
        <dbReference type="ARBA" id="ARBA00041592"/>
    </source>
</evidence>
<evidence type="ECO:0000256" key="9">
    <source>
        <dbReference type="ARBA" id="ARBA00023204"/>
    </source>
</evidence>
<feature type="domain" description="Nudix hydrolase" evidence="17">
    <location>
        <begin position="15"/>
        <end position="141"/>
    </location>
</feature>
<dbReference type="PRINTS" id="PR00502">
    <property type="entry name" value="NUDIXFAMILY"/>
</dbReference>
<protein>
    <recommendedName>
        <fullName evidence="13">8-oxo-dGTP diphosphatase</fullName>
        <ecNumber evidence="12">3.6.1.55</ecNumber>
    </recommendedName>
    <alternativeName>
        <fullName evidence="16">7,8-dihydro-8-oxoguanine-triphosphatase</fullName>
    </alternativeName>
    <alternativeName>
        <fullName evidence="15">Mutator protein MutT</fullName>
    </alternativeName>
    <alternativeName>
        <fullName evidence="14">dGTP pyrophosphohydrolase</fullName>
    </alternativeName>
</protein>
<sequence>MSGNHSYERPRSACAPLLVVAAIIRGPDGRILLSQRPAHKHKGGCWEFPGGKVEQGESLADALARELHEELGLSVLACQPFMTVQHDYPELSVRLCFREVTAFAGQPSGREGQPVQWFEPAALSELDFPEANQPVVRGLALPDHWLILPSPLPTDWHDALPRSIQAGATLVYLRGVSDQQQLRELVQCCHAHGAQALVADDSELAQAVGADGVHLRHQSALARTERPPLPWVSVACHDAPSLAHAQALGADMAVLSPVKATPTHPEQPGMGWAQFQTLAEGTPIPIYALGGVTPEDLSAARAAGARGVAGIRAFWRR</sequence>
<evidence type="ECO:0000256" key="16">
    <source>
        <dbReference type="ARBA" id="ARBA00042798"/>
    </source>
</evidence>
<dbReference type="InterPro" id="IPR015797">
    <property type="entry name" value="NUDIX_hydrolase-like_dom_sf"/>
</dbReference>
<evidence type="ECO:0000313" key="19">
    <source>
        <dbReference type="Proteomes" id="UP001165524"/>
    </source>
</evidence>
<dbReference type="PROSITE" id="PS51462">
    <property type="entry name" value="NUDIX"/>
    <property type="match status" value="1"/>
</dbReference>
<dbReference type="InterPro" id="IPR020084">
    <property type="entry name" value="NUDIX_hydrolase_CS"/>
</dbReference>
<comment type="catalytic activity">
    <reaction evidence="11">
        <text>8-oxo-GTP + H2O = 8-oxo-GMP + diphosphate + H(+)</text>
        <dbReference type="Rhea" id="RHEA:67616"/>
        <dbReference type="ChEBI" id="CHEBI:15377"/>
        <dbReference type="ChEBI" id="CHEBI:15378"/>
        <dbReference type="ChEBI" id="CHEBI:33019"/>
        <dbReference type="ChEBI" id="CHEBI:143553"/>
        <dbReference type="ChEBI" id="CHEBI:145694"/>
    </reaction>
</comment>
<dbReference type="Proteomes" id="UP001165524">
    <property type="component" value="Unassembled WGS sequence"/>
</dbReference>
<dbReference type="NCBIfam" id="NF006530">
    <property type="entry name" value="PRK08999.1"/>
    <property type="match status" value="1"/>
</dbReference>
<dbReference type="PROSITE" id="PS00893">
    <property type="entry name" value="NUDIX_BOX"/>
    <property type="match status" value="1"/>
</dbReference>